<dbReference type="Proteomes" id="UP000537592">
    <property type="component" value="Unassembled WGS sequence"/>
</dbReference>
<keyword evidence="4" id="KW-1185">Reference proteome</keyword>
<feature type="domain" description="DUF1612" evidence="1">
    <location>
        <begin position="187"/>
        <end position="295"/>
    </location>
</feature>
<dbReference type="InterPro" id="IPR021068">
    <property type="entry name" value="HTH_DNA-bd"/>
</dbReference>
<name>A0A7W5Z2A1_9HYPH</name>
<dbReference type="InterPro" id="IPR048017">
    <property type="entry name" value="Y4cF-like"/>
</dbReference>
<reference evidence="3 4" key="1">
    <citation type="submission" date="2020-08" db="EMBL/GenBank/DDBJ databases">
        <title>Genomic Encyclopedia of Type Strains, Phase IV (KMG-IV): sequencing the most valuable type-strain genomes for metagenomic binning, comparative biology and taxonomic classification.</title>
        <authorList>
            <person name="Goeker M."/>
        </authorList>
    </citation>
    <scope>NUCLEOTIDE SEQUENCE [LARGE SCALE GENOMIC DNA]</scope>
    <source>
        <strain evidence="3 4">DSM 28760</strain>
    </source>
</reference>
<organism evidence="3 4">
    <name type="scientific">Pseudochelatococcus contaminans</name>
    <dbReference type="NCBI Taxonomy" id="1538103"/>
    <lineage>
        <taxon>Bacteria</taxon>
        <taxon>Pseudomonadati</taxon>
        <taxon>Pseudomonadota</taxon>
        <taxon>Alphaproteobacteria</taxon>
        <taxon>Hyphomicrobiales</taxon>
        <taxon>Chelatococcaceae</taxon>
        <taxon>Pseudochelatococcus</taxon>
    </lineage>
</organism>
<proteinExistence type="predicted"/>
<dbReference type="Pfam" id="PF07756">
    <property type="entry name" value="DUF1612"/>
    <property type="match status" value="1"/>
</dbReference>
<evidence type="ECO:0008006" key="5">
    <source>
        <dbReference type="Google" id="ProtNLM"/>
    </source>
</evidence>
<dbReference type="NCBIfam" id="NF040876">
    <property type="entry name" value="RHE_PE00001_fam"/>
    <property type="match status" value="1"/>
</dbReference>
<comment type="caution">
    <text evidence="3">The sequence shown here is derived from an EMBL/GenBank/DDBJ whole genome shotgun (WGS) entry which is preliminary data.</text>
</comment>
<accession>A0A7W5Z2A1</accession>
<dbReference type="Pfam" id="PF11972">
    <property type="entry name" value="HTH_13"/>
    <property type="match status" value="1"/>
</dbReference>
<gene>
    <name evidence="3" type="ORF">FHS81_000732</name>
</gene>
<dbReference type="InterPro" id="IPR011670">
    <property type="entry name" value="DUF1612"/>
</dbReference>
<sequence>MIGAHQPPAELTIPESLPLSQLIAPLVAAEDALARMDERLRTSRIREGFISRLHYADACASMWLEGELVSLEDLVLHDAAADVRAPTPQLARARTVLRTRRIISDQPPGRALERGGLALLSGKPAADKEFATEMYRHGSRSADTDETGLDDALSALDEVLSRTGRVLSGENIETPPSPALTPTEDLRRMADSLEHLPPLLAAGLLWDRWEAHPPASGRAWLGRQLVADYLRARGKAAAHLPAINSGLRAVPWEHRRARDGGARLRAWLEAAQAGALAGLREHDRLVAALATLERKSSGRRVTSRLQDLVELAAAHPLLTAATVAQALGITQRAARNLVAELGLRETTGRGRYRVWML</sequence>
<feature type="domain" description="HTH DNA binding" evidence="2">
    <location>
        <begin position="305"/>
        <end position="355"/>
    </location>
</feature>
<dbReference type="EMBL" id="JACICC010000001">
    <property type="protein sequence ID" value="MBB3808678.1"/>
    <property type="molecule type" value="Genomic_DNA"/>
</dbReference>
<evidence type="ECO:0000313" key="4">
    <source>
        <dbReference type="Proteomes" id="UP000537592"/>
    </source>
</evidence>
<dbReference type="AlphaFoldDB" id="A0A7W5Z2A1"/>
<evidence type="ECO:0000259" key="2">
    <source>
        <dbReference type="Pfam" id="PF11972"/>
    </source>
</evidence>
<evidence type="ECO:0000313" key="3">
    <source>
        <dbReference type="EMBL" id="MBB3808678.1"/>
    </source>
</evidence>
<dbReference type="RefSeq" id="WP_183750642.1">
    <property type="nucleotide sequence ID" value="NZ_JACICC010000001.1"/>
</dbReference>
<evidence type="ECO:0000259" key="1">
    <source>
        <dbReference type="Pfam" id="PF07756"/>
    </source>
</evidence>
<protein>
    <recommendedName>
        <fullName evidence="5">HTH DNA binding domain-containing protein</fullName>
    </recommendedName>
</protein>